<dbReference type="AlphaFoldDB" id="A0A3M7T367"/>
<keyword evidence="2" id="KW-1185">Reference proteome</keyword>
<name>A0A3M7T367_BRAPC</name>
<proteinExistence type="predicted"/>
<sequence>MNNFSKDSQPIIENIDDAIPAQDELINVEIGVEINDFNLGIEEEDYGNMVQNSNAKRLNTASRIRLALRERFEQYLPKKFVVDPELPSDLYVPGILIPSNLQINNYLNNTLRPKLQGRNEKAKFSYGDLAGWVESNSIVSDNEHEPFVIDSFIHYNEKYPSTSTIRISFSTGSISKYRLLFYIDIDLK</sequence>
<reference evidence="1 2" key="1">
    <citation type="journal article" date="2018" name="Sci. Rep.">
        <title>Genomic signatures of local adaptation to the degree of environmental predictability in rotifers.</title>
        <authorList>
            <person name="Franch-Gras L."/>
            <person name="Hahn C."/>
            <person name="Garcia-Roger E.M."/>
            <person name="Carmona M.J."/>
            <person name="Serra M."/>
            <person name="Gomez A."/>
        </authorList>
    </citation>
    <scope>NUCLEOTIDE SEQUENCE [LARGE SCALE GENOMIC DNA]</scope>
    <source>
        <strain evidence="1">HYR1</strain>
    </source>
</reference>
<dbReference type="Proteomes" id="UP000276133">
    <property type="component" value="Unassembled WGS sequence"/>
</dbReference>
<organism evidence="1 2">
    <name type="scientific">Brachionus plicatilis</name>
    <name type="common">Marine rotifer</name>
    <name type="synonym">Brachionus muelleri</name>
    <dbReference type="NCBI Taxonomy" id="10195"/>
    <lineage>
        <taxon>Eukaryota</taxon>
        <taxon>Metazoa</taxon>
        <taxon>Spiralia</taxon>
        <taxon>Gnathifera</taxon>
        <taxon>Rotifera</taxon>
        <taxon>Eurotatoria</taxon>
        <taxon>Monogononta</taxon>
        <taxon>Pseudotrocha</taxon>
        <taxon>Ploima</taxon>
        <taxon>Brachionidae</taxon>
        <taxon>Brachionus</taxon>
    </lineage>
</organism>
<protein>
    <submittedName>
        <fullName evidence="1">Uncharacterized protein</fullName>
    </submittedName>
</protein>
<evidence type="ECO:0000313" key="2">
    <source>
        <dbReference type="Proteomes" id="UP000276133"/>
    </source>
</evidence>
<gene>
    <name evidence="1" type="ORF">BpHYR1_004025</name>
</gene>
<accession>A0A3M7T367</accession>
<dbReference type="OrthoDB" id="10180321at2759"/>
<evidence type="ECO:0000313" key="1">
    <source>
        <dbReference type="EMBL" id="RNA42395.1"/>
    </source>
</evidence>
<dbReference type="EMBL" id="REGN01000368">
    <property type="protein sequence ID" value="RNA42395.1"/>
    <property type="molecule type" value="Genomic_DNA"/>
</dbReference>
<comment type="caution">
    <text evidence="1">The sequence shown here is derived from an EMBL/GenBank/DDBJ whole genome shotgun (WGS) entry which is preliminary data.</text>
</comment>